<comment type="caution">
    <text evidence="1">The sequence shown here is derived from an EMBL/GenBank/DDBJ whole genome shotgun (WGS) entry which is preliminary data.</text>
</comment>
<dbReference type="SUPFAM" id="SSF63825">
    <property type="entry name" value="YWTD domain"/>
    <property type="match status" value="1"/>
</dbReference>
<dbReference type="EMBL" id="JADFFL010000005">
    <property type="protein sequence ID" value="MBE9662917.1"/>
    <property type="molecule type" value="Genomic_DNA"/>
</dbReference>
<evidence type="ECO:0000313" key="1">
    <source>
        <dbReference type="EMBL" id="MBE9662917.1"/>
    </source>
</evidence>
<proteinExistence type="predicted"/>
<protein>
    <submittedName>
        <fullName evidence="1">Uncharacterized protein</fullName>
    </submittedName>
</protein>
<name>A0A929PY35_9SPHI</name>
<sequence length="381" mass="42564">MLSKKQLGLVLLGILLSFGVYAQPFNFPLNIPSGKQGQFHVQGVAIDKVNGFVYFSFTDKLVKTDRQGNLIGSVTGLTGHLGDIDLKVDENKIYGSLEYKNDAIGKNISNKLGVAEKKDQVGFYVAIFDAARIVRPNMDAQKEDLLQTVCIREAVKDHKDSVIVDGKKLAHRYACSGIDGLTFGPAFGAIKDSKQYLYVAYGIYGDTTRTDNDHQVILRYDVKDWGRYARPLSQDDLHTAGPAKPLDKYFIRTGATNYGIQNLAYDASTGNFFAAVYKGKKSRYPNYDLFMIDGRQKPVKRTLIPDGEQVKMLALSAAGLKDPATGIRGWRFEWGSTRLCPMGDGKFYISHNSKDKDGQQQTVLHLYQWVGSEEEAFMMYR</sequence>
<dbReference type="RefSeq" id="WP_194112157.1">
    <property type="nucleotide sequence ID" value="NZ_JADFFL010000005.1"/>
</dbReference>
<accession>A0A929PY35</accession>
<organism evidence="1 2">
    <name type="scientific">Mucilaginibacter myungsuensis</name>
    <dbReference type="NCBI Taxonomy" id="649104"/>
    <lineage>
        <taxon>Bacteria</taxon>
        <taxon>Pseudomonadati</taxon>
        <taxon>Bacteroidota</taxon>
        <taxon>Sphingobacteriia</taxon>
        <taxon>Sphingobacteriales</taxon>
        <taxon>Sphingobacteriaceae</taxon>
        <taxon>Mucilaginibacter</taxon>
    </lineage>
</organism>
<dbReference type="AlphaFoldDB" id="A0A929PY35"/>
<evidence type="ECO:0000313" key="2">
    <source>
        <dbReference type="Proteomes" id="UP000622475"/>
    </source>
</evidence>
<dbReference type="Proteomes" id="UP000622475">
    <property type="component" value="Unassembled WGS sequence"/>
</dbReference>
<reference evidence="1" key="1">
    <citation type="submission" date="2020-10" db="EMBL/GenBank/DDBJ databases">
        <title>Mucilaginibacter mali sp. nov., isolated from rhizosphere soil of apple orchard.</title>
        <authorList>
            <person name="Lee J.-S."/>
            <person name="Kim H.S."/>
            <person name="Kim J.-S."/>
        </authorList>
    </citation>
    <scope>NUCLEOTIDE SEQUENCE</scope>
    <source>
        <strain evidence="1">KCTC 22746</strain>
    </source>
</reference>
<keyword evidence="2" id="KW-1185">Reference proteome</keyword>
<gene>
    <name evidence="1" type="ORF">IRJ16_13570</name>
</gene>